<proteinExistence type="predicted"/>
<sequence>MNDSSDEDKDPTMVARYCHENQWTPNPNGSIDLKEGQIFGNAKMVKDVVKRKYANTIIAMNCNTKAKTVDRGRWMSLDLRVWGVMLSAIALDADSGIFPIAFCICEVENTDTWVWFLRHIIANFNATYKNINMTGKLWAASRSGDVVKFKALMESIREESDQAYNYLMKA</sequence>
<organism evidence="1 2">
    <name type="scientific">Dipteronia dyeriana</name>
    <dbReference type="NCBI Taxonomy" id="168575"/>
    <lineage>
        <taxon>Eukaryota</taxon>
        <taxon>Viridiplantae</taxon>
        <taxon>Streptophyta</taxon>
        <taxon>Embryophyta</taxon>
        <taxon>Tracheophyta</taxon>
        <taxon>Spermatophyta</taxon>
        <taxon>Magnoliopsida</taxon>
        <taxon>eudicotyledons</taxon>
        <taxon>Gunneridae</taxon>
        <taxon>Pentapetalae</taxon>
        <taxon>rosids</taxon>
        <taxon>malvids</taxon>
        <taxon>Sapindales</taxon>
        <taxon>Sapindaceae</taxon>
        <taxon>Hippocastanoideae</taxon>
        <taxon>Acereae</taxon>
        <taxon>Dipteronia</taxon>
    </lineage>
</organism>
<gene>
    <name evidence="1" type="ORF">Ddye_025697</name>
</gene>
<dbReference type="EMBL" id="JANJYI010000008">
    <property type="protein sequence ID" value="KAK2637902.1"/>
    <property type="molecule type" value="Genomic_DNA"/>
</dbReference>
<accession>A0AAD9TLC3</accession>
<dbReference type="PANTHER" id="PTHR31973:SF187">
    <property type="entry name" value="MUTATOR TRANSPOSASE MUDRA PROTEIN"/>
    <property type="match status" value="1"/>
</dbReference>
<dbReference type="AlphaFoldDB" id="A0AAD9TLC3"/>
<protein>
    <recommendedName>
        <fullName evidence="3">MULE transposase domain-containing protein</fullName>
    </recommendedName>
</protein>
<keyword evidence="2" id="KW-1185">Reference proteome</keyword>
<reference evidence="1" key="1">
    <citation type="journal article" date="2023" name="Plant J.">
        <title>Genome sequences and population genomics provide insights into the demographic history, inbreeding, and mutation load of two 'living fossil' tree species of Dipteronia.</title>
        <authorList>
            <person name="Feng Y."/>
            <person name="Comes H.P."/>
            <person name="Chen J."/>
            <person name="Zhu S."/>
            <person name="Lu R."/>
            <person name="Zhang X."/>
            <person name="Li P."/>
            <person name="Qiu J."/>
            <person name="Olsen K.M."/>
            <person name="Qiu Y."/>
        </authorList>
    </citation>
    <scope>NUCLEOTIDE SEQUENCE</scope>
    <source>
        <strain evidence="1">KIB01</strain>
    </source>
</reference>
<evidence type="ECO:0000313" key="2">
    <source>
        <dbReference type="Proteomes" id="UP001280121"/>
    </source>
</evidence>
<name>A0AAD9TLC3_9ROSI</name>
<dbReference type="Proteomes" id="UP001280121">
    <property type="component" value="Unassembled WGS sequence"/>
</dbReference>
<comment type="caution">
    <text evidence="1">The sequence shown here is derived from an EMBL/GenBank/DDBJ whole genome shotgun (WGS) entry which is preliminary data.</text>
</comment>
<evidence type="ECO:0000313" key="1">
    <source>
        <dbReference type="EMBL" id="KAK2637902.1"/>
    </source>
</evidence>
<evidence type="ECO:0008006" key="3">
    <source>
        <dbReference type="Google" id="ProtNLM"/>
    </source>
</evidence>
<dbReference type="PANTHER" id="PTHR31973">
    <property type="entry name" value="POLYPROTEIN, PUTATIVE-RELATED"/>
    <property type="match status" value="1"/>
</dbReference>